<feature type="transmembrane region" description="Helical" evidence="1">
    <location>
        <begin position="39"/>
        <end position="58"/>
    </location>
</feature>
<keyword evidence="1" id="KW-0472">Membrane</keyword>
<reference evidence="2 3" key="1">
    <citation type="submission" date="2021-04" db="EMBL/GenBank/DDBJ databases">
        <title>Nocardia tengchongensis.</title>
        <authorList>
            <person name="Zhuang k."/>
            <person name="Ran Y."/>
            <person name="Li W."/>
        </authorList>
    </citation>
    <scope>NUCLEOTIDE SEQUENCE [LARGE SCALE GENOMIC DNA]</scope>
    <source>
        <strain evidence="2 3">CFH S0057</strain>
    </source>
</reference>
<proteinExistence type="predicted"/>
<evidence type="ECO:0000256" key="1">
    <source>
        <dbReference type="SAM" id="Phobius"/>
    </source>
</evidence>
<gene>
    <name evidence="2" type="ORF">KHQ06_26415</name>
</gene>
<dbReference type="Proteomes" id="UP000683310">
    <property type="component" value="Chromosome"/>
</dbReference>
<dbReference type="EMBL" id="CP074371">
    <property type="protein sequence ID" value="QVI19835.1"/>
    <property type="molecule type" value="Genomic_DNA"/>
</dbReference>
<organism evidence="2 3">
    <name type="scientific">Nocardia tengchongensis</name>
    <dbReference type="NCBI Taxonomy" id="2055889"/>
    <lineage>
        <taxon>Bacteria</taxon>
        <taxon>Bacillati</taxon>
        <taxon>Actinomycetota</taxon>
        <taxon>Actinomycetes</taxon>
        <taxon>Mycobacteriales</taxon>
        <taxon>Nocardiaceae</taxon>
        <taxon>Nocardia</taxon>
    </lineage>
</organism>
<evidence type="ECO:0000313" key="2">
    <source>
        <dbReference type="EMBL" id="QVI19835.1"/>
    </source>
</evidence>
<keyword evidence="1" id="KW-1133">Transmembrane helix</keyword>
<protein>
    <submittedName>
        <fullName evidence="2">PLDc N-terminal domain-containing protein</fullName>
    </submittedName>
</protein>
<sequence length="67" mass="7345">MSHIPVAALVPLIVIAIGFVGFCWYDLSRSRVRYLPKWAWAIICLISIPIGGIIYLTVGRDSGTARG</sequence>
<evidence type="ECO:0000313" key="3">
    <source>
        <dbReference type="Proteomes" id="UP000683310"/>
    </source>
</evidence>
<feature type="transmembrane region" description="Helical" evidence="1">
    <location>
        <begin position="6"/>
        <end position="27"/>
    </location>
</feature>
<keyword evidence="3" id="KW-1185">Reference proteome</keyword>
<keyword evidence="1" id="KW-0812">Transmembrane</keyword>
<dbReference type="RefSeq" id="WP_213555866.1">
    <property type="nucleotide sequence ID" value="NZ_JBHXAJ010000015.1"/>
</dbReference>
<accession>A0ABX8CIT4</accession>
<name>A0ABX8CIT4_9NOCA</name>